<evidence type="ECO:0000313" key="1">
    <source>
        <dbReference type="EMBL" id="ODJ86407.1"/>
    </source>
</evidence>
<dbReference type="OrthoDB" id="580775at2"/>
<dbReference type="GO" id="GO:0047475">
    <property type="term" value="F:phenylacetate-CoA ligase activity"/>
    <property type="evidence" value="ECO:0007669"/>
    <property type="project" value="UniProtKB-EC"/>
</dbReference>
<proteinExistence type="predicted"/>
<accession>A0A7Z0VIT3</accession>
<dbReference type="InterPro" id="IPR042099">
    <property type="entry name" value="ANL_N_sf"/>
</dbReference>
<name>A0A7Z0VIT3_9GAMM</name>
<dbReference type="PANTHER" id="PTHR43845:SF1">
    <property type="entry name" value="BLR5969 PROTEIN"/>
    <property type="match status" value="1"/>
</dbReference>
<dbReference type="RefSeq" id="WP_083220827.1">
    <property type="nucleotide sequence ID" value="NZ_MARB01000022.1"/>
</dbReference>
<protein>
    <submittedName>
        <fullName evidence="1">Phenylacetate-coenzyme A ligase</fullName>
        <ecNumber evidence="1">6.2.1.30</ecNumber>
    </submittedName>
</protein>
<dbReference type="Proteomes" id="UP000094769">
    <property type="component" value="Unassembled WGS sequence"/>
</dbReference>
<keyword evidence="2" id="KW-1185">Reference proteome</keyword>
<dbReference type="PANTHER" id="PTHR43845">
    <property type="entry name" value="BLR5969 PROTEIN"/>
    <property type="match status" value="1"/>
</dbReference>
<sequence>MQQDSEHFWDRQRETLPADQRQALIIDRIKYQLNYVYERIPFYRQLYDAHGVHPEAIKDLNDFTTKVPIVTKAMLQQSQRDHPPLR</sequence>
<dbReference type="EC" id="6.2.1.30" evidence="1"/>
<reference evidence="1 2" key="1">
    <citation type="submission" date="2016-06" db="EMBL/GenBank/DDBJ databases">
        <title>Genome sequence of endosymbiont of Candidatus Endolucinida thiodiazotropha.</title>
        <authorList>
            <person name="Poehlein A."/>
            <person name="Koenig S."/>
            <person name="Heiden S.E."/>
            <person name="Thuermer A."/>
            <person name="Voget S."/>
            <person name="Daniel R."/>
            <person name="Markert S."/>
            <person name="Gros O."/>
            <person name="Schweder T."/>
        </authorList>
    </citation>
    <scope>NUCLEOTIDE SEQUENCE [LARGE SCALE GENOMIC DNA]</scope>
    <source>
        <strain evidence="1 2">COS</strain>
    </source>
</reference>
<evidence type="ECO:0000313" key="2">
    <source>
        <dbReference type="Proteomes" id="UP000094769"/>
    </source>
</evidence>
<gene>
    <name evidence="1" type="ORF">CODIS_33260</name>
</gene>
<keyword evidence="1" id="KW-0436">Ligase</keyword>
<dbReference type="Gene3D" id="3.40.50.12780">
    <property type="entry name" value="N-terminal domain of ligase-like"/>
    <property type="match status" value="1"/>
</dbReference>
<dbReference type="EMBL" id="MARB01000022">
    <property type="protein sequence ID" value="ODJ86407.1"/>
    <property type="molecule type" value="Genomic_DNA"/>
</dbReference>
<comment type="caution">
    <text evidence="1">The sequence shown here is derived from an EMBL/GenBank/DDBJ whole genome shotgun (WGS) entry which is preliminary data.</text>
</comment>
<organism evidence="1 2">
    <name type="scientific">Candidatus Thiodiazotropha endolucinida</name>
    <dbReference type="NCBI Taxonomy" id="1655433"/>
    <lineage>
        <taxon>Bacteria</taxon>
        <taxon>Pseudomonadati</taxon>
        <taxon>Pseudomonadota</taxon>
        <taxon>Gammaproteobacteria</taxon>
        <taxon>Chromatiales</taxon>
        <taxon>Sedimenticolaceae</taxon>
        <taxon>Candidatus Thiodiazotropha</taxon>
    </lineage>
</organism>
<dbReference type="AlphaFoldDB" id="A0A7Z0VIT3"/>